<dbReference type="EMBL" id="JAVFWL010000002">
    <property type="protein sequence ID" value="KAK6734039.1"/>
    <property type="molecule type" value="Genomic_DNA"/>
</dbReference>
<evidence type="ECO:0000313" key="1">
    <source>
        <dbReference type="EMBL" id="KAK6734039.1"/>
    </source>
</evidence>
<dbReference type="Proteomes" id="UP001303046">
    <property type="component" value="Unassembled WGS sequence"/>
</dbReference>
<reference evidence="1 2" key="1">
    <citation type="submission" date="2023-08" db="EMBL/GenBank/DDBJ databases">
        <title>A Necator americanus chromosomal reference genome.</title>
        <authorList>
            <person name="Ilik V."/>
            <person name="Petrzelkova K.J."/>
            <person name="Pardy F."/>
            <person name="Fuh T."/>
            <person name="Niatou-Singa F.S."/>
            <person name="Gouil Q."/>
            <person name="Baker L."/>
            <person name="Ritchie M.E."/>
            <person name="Jex A.R."/>
            <person name="Gazzola D."/>
            <person name="Li H."/>
            <person name="Toshio Fujiwara R."/>
            <person name="Zhan B."/>
            <person name="Aroian R.V."/>
            <person name="Pafco B."/>
            <person name="Schwarz E.M."/>
        </authorList>
    </citation>
    <scope>NUCLEOTIDE SEQUENCE [LARGE SCALE GENOMIC DNA]</scope>
    <source>
        <strain evidence="1 2">Aroian</strain>
        <tissue evidence="1">Whole animal</tissue>
    </source>
</reference>
<protein>
    <recommendedName>
        <fullName evidence="3">Secreted protein</fullName>
    </recommendedName>
</protein>
<accession>A0ABR1C842</accession>
<keyword evidence="2" id="KW-1185">Reference proteome</keyword>
<gene>
    <name evidence="1" type="primary">Necator_chrII.g5465</name>
    <name evidence="1" type="ORF">RB195_017672</name>
</gene>
<proteinExistence type="predicted"/>
<evidence type="ECO:0008006" key="3">
    <source>
        <dbReference type="Google" id="ProtNLM"/>
    </source>
</evidence>
<organism evidence="1 2">
    <name type="scientific">Necator americanus</name>
    <name type="common">Human hookworm</name>
    <dbReference type="NCBI Taxonomy" id="51031"/>
    <lineage>
        <taxon>Eukaryota</taxon>
        <taxon>Metazoa</taxon>
        <taxon>Ecdysozoa</taxon>
        <taxon>Nematoda</taxon>
        <taxon>Chromadorea</taxon>
        <taxon>Rhabditida</taxon>
        <taxon>Rhabditina</taxon>
        <taxon>Rhabditomorpha</taxon>
        <taxon>Strongyloidea</taxon>
        <taxon>Ancylostomatidae</taxon>
        <taxon>Bunostominae</taxon>
        <taxon>Necator</taxon>
    </lineage>
</organism>
<comment type="caution">
    <text evidence="1">The sequence shown here is derived from an EMBL/GenBank/DDBJ whole genome shotgun (WGS) entry which is preliminary data.</text>
</comment>
<name>A0ABR1C842_NECAM</name>
<evidence type="ECO:0000313" key="2">
    <source>
        <dbReference type="Proteomes" id="UP001303046"/>
    </source>
</evidence>
<sequence length="81" mass="9028">MVGMASSAIAAAWTATYAFSHRRKELRDCHDSLLQQLLLLPAVSKCLPSSTHGLHLRQVPIALAKRHGQLCFTKSKVMWLE</sequence>